<keyword evidence="5" id="KW-1185">Reference proteome</keyword>
<reference evidence="4 5" key="1">
    <citation type="submission" date="2024-05" db="EMBL/GenBank/DDBJ databases">
        <authorList>
            <person name="De Oliveira J.P."/>
            <person name="Noriler S.A."/>
            <person name="De Oliveira A.G."/>
            <person name="Sipoli D.S."/>
        </authorList>
    </citation>
    <scope>NUCLEOTIDE SEQUENCE [LARGE SCALE GENOMIC DNA]</scope>
    <source>
        <strain evidence="4 5">LABIM189</strain>
    </source>
</reference>
<feature type="transmembrane region" description="Helical" evidence="2">
    <location>
        <begin position="229"/>
        <end position="250"/>
    </location>
</feature>
<comment type="caution">
    <text evidence="4">The sequence shown here is derived from an EMBL/GenBank/DDBJ whole genome shotgun (WGS) entry which is preliminary data.</text>
</comment>
<evidence type="ECO:0000256" key="1">
    <source>
        <dbReference type="SAM" id="MobiDB-lite"/>
    </source>
</evidence>
<evidence type="ECO:0000313" key="5">
    <source>
        <dbReference type="Proteomes" id="UP001455709"/>
    </source>
</evidence>
<evidence type="ECO:0000256" key="3">
    <source>
        <dbReference type="SAM" id="SignalP"/>
    </source>
</evidence>
<dbReference type="PROSITE" id="PS51257">
    <property type="entry name" value="PROKAR_LIPOPROTEIN"/>
    <property type="match status" value="1"/>
</dbReference>
<keyword evidence="2" id="KW-0812">Transmembrane</keyword>
<sequence>MKKNTSALLLAALLPALLAGCGKKQMPPDADMSSGVEASSPSDEARIGDNGAGGNQLQRLIARNLRHQLALEVPAEQVEARWLMVRAECLRLGCLLERAQYHRFDGDGYNGEARVTARLPHEQVEPYLAFLRKQGALVSQSSELAERRQEIAQLEQAVRGGAKAGKDASAGKSEALRQGLAEVARLQAEQAAISAAMLNTQRVSIELAPAPPGLWPRWLQTLGQSAQALLTLLGALLPFAVAGAAVWWLARRFGKWRRAADDKRKIGNEKTDTRGN</sequence>
<dbReference type="EMBL" id="JBDOJC010000001">
    <property type="protein sequence ID" value="MEO2217165.1"/>
    <property type="molecule type" value="Genomic_DNA"/>
</dbReference>
<dbReference type="RefSeq" id="WP_347370418.1">
    <property type="nucleotide sequence ID" value="NZ_JBDOJC010000001.1"/>
</dbReference>
<organism evidence="4 5">
    <name type="scientific">Chromobacterium vaccinii</name>
    <dbReference type="NCBI Taxonomy" id="1108595"/>
    <lineage>
        <taxon>Bacteria</taxon>
        <taxon>Pseudomonadati</taxon>
        <taxon>Pseudomonadota</taxon>
        <taxon>Betaproteobacteria</taxon>
        <taxon>Neisseriales</taxon>
        <taxon>Chromobacteriaceae</taxon>
        <taxon>Chromobacterium</taxon>
    </lineage>
</organism>
<keyword evidence="3" id="KW-0732">Signal</keyword>
<dbReference type="Proteomes" id="UP001455709">
    <property type="component" value="Unassembled WGS sequence"/>
</dbReference>
<evidence type="ECO:0000256" key="2">
    <source>
        <dbReference type="SAM" id="Phobius"/>
    </source>
</evidence>
<evidence type="ECO:0000313" key="4">
    <source>
        <dbReference type="EMBL" id="MEO2217165.1"/>
    </source>
</evidence>
<feature type="region of interest" description="Disordered" evidence="1">
    <location>
        <begin position="25"/>
        <end position="51"/>
    </location>
</feature>
<keyword evidence="2" id="KW-0472">Membrane</keyword>
<protein>
    <recommendedName>
        <fullName evidence="6">DUF4349 domain-containing protein</fullName>
    </recommendedName>
</protein>
<gene>
    <name evidence="4" type="ORF">ABGV49_08890</name>
</gene>
<feature type="chain" id="PRO_5046238595" description="DUF4349 domain-containing protein" evidence="3">
    <location>
        <begin position="20"/>
        <end position="276"/>
    </location>
</feature>
<feature type="signal peptide" evidence="3">
    <location>
        <begin position="1"/>
        <end position="19"/>
    </location>
</feature>
<accession>A0ABV0FAR8</accession>
<proteinExistence type="predicted"/>
<name>A0ABV0FAR8_9NEIS</name>
<keyword evidence="2" id="KW-1133">Transmembrane helix</keyword>
<evidence type="ECO:0008006" key="6">
    <source>
        <dbReference type="Google" id="ProtNLM"/>
    </source>
</evidence>